<keyword evidence="12" id="KW-0408">Iron</keyword>
<evidence type="ECO:0000313" key="14">
    <source>
        <dbReference type="EMBL" id="TNC43207.1"/>
    </source>
</evidence>
<dbReference type="OrthoDB" id="8659436at2"/>
<comment type="caution">
    <text evidence="14">The sequence shown here is derived from an EMBL/GenBank/DDBJ whole genome shotgun (WGS) entry which is preliminary data.</text>
</comment>
<evidence type="ECO:0000256" key="11">
    <source>
        <dbReference type="PIRSR" id="PIRSR602481-1"/>
    </source>
</evidence>
<evidence type="ECO:0000256" key="10">
    <source>
        <dbReference type="ARBA" id="ARBA00023163"/>
    </source>
</evidence>
<keyword evidence="7 11" id="KW-0862">Zinc</keyword>
<feature type="binding site" evidence="11">
    <location>
        <position position="89"/>
    </location>
    <ligand>
        <name>Zn(2+)</name>
        <dbReference type="ChEBI" id="CHEBI:29105"/>
    </ligand>
</feature>
<feature type="binding site" evidence="11">
    <location>
        <position position="86"/>
    </location>
    <ligand>
        <name>Zn(2+)</name>
        <dbReference type="ChEBI" id="CHEBI:29105"/>
    </ligand>
</feature>
<dbReference type="EMBL" id="VDFR01000169">
    <property type="protein sequence ID" value="TNC33492.1"/>
    <property type="molecule type" value="Genomic_DNA"/>
</dbReference>
<dbReference type="GO" id="GO:1900376">
    <property type="term" value="P:regulation of secondary metabolite biosynthetic process"/>
    <property type="evidence" value="ECO:0007669"/>
    <property type="project" value="TreeGrafter"/>
</dbReference>
<feature type="binding site" evidence="11">
    <location>
        <position position="126"/>
    </location>
    <ligand>
        <name>Zn(2+)</name>
        <dbReference type="ChEBI" id="CHEBI:29105"/>
    </ligand>
</feature>
<dbReference type="Pfam" id="PF01475">
    <property type="entry name" value="FUR"/>
    <property type="match status" value="1"/>
</dbReference>
<organism evidence="14 15">
    <name type="scientific">Mumia zhuanghuii</name>
    <dbReference type="NCBI Taxonomy" id="2585211"/>
    <lineage>
        <taxon>Bacteria</taxon>
        <taxon>Bacillati</taxon>
        <taxon>Actinomycetota</taxon>
        <taxon>Actinomycetes</taxon>
        <taxon>Propionibacteriales</taxon>
        <taxon>Nocardioidaceae</taxon>
        <taxon>Mumia</taxon>
    </lineage>
</organism>
<gene>
    <name evidence="14" type="ORF">FHE65_18710</name>
    <name evidence="13" type="ORF">FHE65_28800</name>
</gene>
<evidence type="ECO:0000256" key="6">
    <source>
        <dbReference type="ARBA" id="ARBA00022723"/>
    </source>
</evidence>
<evidence type="ECO:0000256" key="4">
    <source>
        <dbReference type="ARBA" id="ARBA00022490"/>
    </source>
</evidence>
<dbReference type="Gene3D" id="1.10.10.10">
    <property type="entry name" value="Winged helix-like DNA-binding domain superfamily/Winged helix DNA-binding domain"/>
    <property type="match status" value="1"/>
</dbReference>
<dbReference type="EMBL" id="VDFR01000082">
    <property type="protein sequence ID" value="TNC43207.1"/>
    <property type="molecule type" value="Genomic_DNA"/>
</dbReference>
<proteinExistence type="inferred from homology"/>
<evidence type="ECO:0000313" key="13">
    <source>
        <dbReference type="EMBL" id="TNC33492.1"/>
    </source>
</evidence>
<evidence type="ECO:0000256" key="9">
    <source>
        <dbReference type="ARBA" id="ARBA00023125"/>
    </source>
</evidence>
<sequence>MTETPVRTTRQRRAVAAVMDDLDGFASAREIHDVLRDRGESVGLSTVYRSLQALADADEVDQLRSDDGETLYRRCRTDDHHHHLVCRECGRTVEVSGPALERWVEQVGGDHGFRQMSHTLEIFGTCDRCA</sequence>
<evidence type="ECO:0000256" key="5">
    <source>
        <dbReference type="ARBA" id="ARBA00022491"/>
    </source>
</evidence>
<accession>A0A5C4MJ76</accession>
<evidence type="ECO:0000256" key="2">
    <source>
        <dbReference type="ARBA" id="ARBA00007957"/>
    </source>
</evidence>
<comment type="similarity">
    <text evidence="2">Belongs to the Fur family.</text>
</comment>
<evidence type="ECO:0000256" key="1">
    <source>
        <dbReference type="ARBA" id="ARBA00004496"/>
    </source>
</evidence>
<evidence type="ECO:0000256" key="3">
    <source>
        <dbReference type="ARBA" id="ARBA00011738"/>
    </source>
</evidence>
<dbReference type="GO" id="GO:0000976">
    <property type="term" value="F:transcription cis-regulatory region binding"/>
    <property type="evidence" value="ECO:0007669"/>
    <property type="project" value="TreeGrafter"/>
</dbReference>
<feature type="binding site" evidence="12">
    <location>
        <position position="80"/>
    </location>
    <ligand>
        <name>Fe cation</name>
        <dbReference type="ChEBI" id="CHEBI:24875"/>
    </ligand>
</feature>
<feature type="binding site" evidence="11">
    <location>
        <position position="129"/>
    </location>
    <ligand>
        <name>Zn(2+)</name>
        <dbReference type="ChEBI" id="CHEBI:29105"/>
    </ligand>
</feature>
<keyword evidence="5" id="KW-0678">Repressor</keyword>
<dbReference type="InterPro" id="IPR043135">
    <property type="entry name" value="Fur_C"/>
</dbReference>
<dbReference type="Proteomes" id="UP000306740">
    <property type="component" value="Unassembled WGS sequence"/>
</dbReference>
<feature type="binding site" evidence="12">
    <location>
        <position position="118"/>
    </location>
    <ligand>
        <name>Fe cation</name>
        <dbReference type="ChEBI" id="CHEBI:24875"/>
    </ligand>
</feature>
<evidence type="ECO:0000313" key="15">
    <source>
        <dbReference type="Proteomes" id="UP000306740"/>
    </source>
</evidence>
<comment type="subunit">
    <text evidence="3">Homodimer.</text>
</comment>
<dbReference type="InterPro" id="IPR036388">
    <property type="entry name" value="WH-like_DNA-bd_sf"/>
</dbReference>
<evidence type="ECO:0000256" key="12">
    <source>
        <dbReference type="PIRSR" id="PIRSR602481-2"/>
    </source>
</evidence>
<dbReference type="SUPFAM" id="SSF46785">
    <property type="entry name" value="Winged helix' DNA-binding domain"/>
    <property type="match status" value="1"/>
</dbReference>
<dbReference type="PANTHER" id="PTHR33202:SF2">
    <property type="entry name" value="FERRIC UPTAKE REGULATION PROTEIN"/>
    <property type="match status" value="1"/>
</dbReference>
<dbReference type="GO" id="GO:0045892">
    <property type="term" value="P:negative regulation of DNA-templated transcription"/>
    <property type="evidence" value="ECO:0007669"/>
    <property type="project" value="TreeGrafter"/>
</dbReference>
<keyword evidence="9" id="KW-0238">DNA-binding</keyword>
<dbReference type="GO" id="GO:0003700">
    <property type="term" value="F:DNA-binding transcription factor activity"/>
    <property type="evidence" value="ECO:0007669"/>
    <property type="project" value="InterPro"/>
</dbReference>
<keyword evidence="6 11" id="KW-0479">Metal-binding</keyword>
<name>A0A5C4MJ76_9ACTN</name>
<dbReference type="InterPro" id="IPR002481">
    <property type="entry name" value="FUR"/>
</dbReference>
<protein>
    <submittedName>
        <fullName evidence="14">Transcriptional repressor</fullName>
    </submittedName>
</protein>
<dbReference type="InterPro" id="IPR036390">
    <property type="entry name" value="WH_DNA-bd_sf"/>
</dbReference>
<evidence type="ECO:0000256" key="7">
    <source>
        <dbReference type="ARBA" id="ARBA00022833"/>
    </source>
</evidence>
<keyword evidence="10" id="KW-0804">Transcription</keyword>
<keyword evidence="4" id="KW-0963">Cytoplasm</keyword>
<dbReference type="FunFam" id="1.10.10.10:FF:000459">
    <property type="entry name" value="Ferric uptake regulation protein"/>
    <property type="match status" value="1"/>
</dbReference>
<dbReference type="GO" id="GO:0005829">
    <property type="term" value="C:cytosol"/>
    <property type="evidence" value="ECO:0007669"/>
    <property type="project" value="TreeGrafter"/>
</dbReference>
<reference evidence="14 15" key="1">
    <citation type="submission" date="2019-05" db="EMBL/GenBank/DDBJ databases">
        <title>Mumia sp. nov., isolated from the intestinal contents of plateau pika (Ochotona curzoniae) in the Qinghai-Tibet plateau of China.</title>
        <authorList>
            <person name="Tian Z."/>
        </authorList>
    </citation>
    <scope>NUCLEOTIDE SEQUENCE [LARGE SCALE GENOMIC DNA]</scope>
    <source>
        <strain evidence="15">527</strain>
        <strain evidence="14">Z527</strain>
    </source>
</reference>
<evidence type="ECO:0000256" key="8">
    <source>
        <dbReference type="ARBA" id="ARBA00023015"/>
    </source>
</evidence>
<dbReference type="CDD" id="cd07153">
    <property type="entry name" value="Fur_like"/>
    <property type="match status" value="1"/>
</dbReference>
<dbReference type="GO" id="GO:0008270">
    <property type="term" value="F:zinc ion binding"/>
    <property type="evidence" value="ECO:0007669"/>
    <property type="project" value="TreeGrafter"/>
</dbReference>
<dbReference type="AlphaFoldDB" id="A0A5C4MJ76"/>
<keyword evidence="8" id="KW-0805">Transcription regulation</keyword>
<dbReference type="PANTHER" id="PTHR33202">
    <property type="entry name" value="ZINC UPTAKE REGULATION PROTEIN"/>
    <property type="match status" value="1"/>
</dbReference>
<dbReference type="Gene3D" id="3.30.1490.190">
    <property type="match status" value="1"/>
</dbReference>
<comment type="cofactor">
    <cofactor evidence="11">
        <name>Zn(2+)</name>
        <dbReference type="ChEBI" id="CHEBI:29105"/>
    </cofactor>
    <text evidence="11">Binds 1 zinc ion per subunit.</text>
</comment>
<feature type="binding site" evidence="12">
    <location>
        <position position="101"/>
    </location>
    <ligand>
        <name>Fe cation</name>
        <dbReference type="ChEBI" id="CHEBI:24875"/>
    </ligand>
</feature>
<comment type="cofactor">
    <cofactor evidence="12">
        <name>Mn(2+)</name>
        <dbReference type="ChEBI" id="CHEBI:29035"/>
    </cofactor>
    <cofactor evidence="12">
        <name>Fe(2+)</name>
        <dbReference type="ChEBI" id="CHEBI:29033"/>
    </cofactor>
    <text evidence="12">Binds 1 Mn(2+) or Fe(2+) ion per subunit.</text>
</comment>
<comment type="subcellular location">
    <subcellularLocation>
        <location evidence="1">Cytoplasm</location>
    </subcellularLocation>
</comment>
<dbReference type="RefSeq" id="WP_139106405.1">
    <property type="nucleotide sequence ID" value="NZ_VDFR01000082.1"/>
</dbReference>